<proteinExistence type="predicted"/>
<comment type="caution">
    <text evidence="2">The sequence shown here is derived from an EMBL/GenBank/DDBJ whole genome shotgun (WGS) entry which is preliminary data.</text>
</comment>
<evidence type="ECO:0000313" key="3">
    <source>
        <dbReference type="Proteomes" id="UP001595640"/>
    </source>
</evidence>
<protein>
    <submittedName>
        <fullName evidence="2">Uncharacterized protein</fullName>
    </submittedName>
</protein>
<keyword evidence="1" id="KW-1133">Transmembrane helix</keyword>
<accession>A0ABV7M623</accession>
<keyword evidence="1" id="KW-0812">Transmembrane</keyword>
<organism evidence="2 3">
    <name type="scientific">Modicisalibacter luteus</name>
    <dbReference type="NCBI Taxonomy" id="453962"/>
    <lineage>
        <taxon>Bacteria</taxon>
        <taxon>Pseudomonadati</taxon>
        <taxon>Pseudomonadota</taxon>
        <taxon>Gammaproteobacteria</taxon>
        <taxon>Oceanospirillales</taxon>
        <taxon>Halomonadaceae</taxon>
        <taxon>Modicisalibacter</taxon>
    </lineage>
</organism>
<dbReference type="RefSeq" id="WP_019018746.1">
    <property type="nucleotide sequence ID" value="NZ_BMXD01000001.1"/>
</dbReference>
<evidence type="ECO:0000313" key="2">
    <source>
        <dbReference type="EMBL" id="MFC3293722.1"/>
    </source>
</evidence>
<dbReference type="EMBL" id="JBHRUH010000031">
    <property type="protein sequence ID" value="MFC3293722.1"/>
    <property type="molecule type" value="Genomic_DNA"/>
</dbReference>
<keyword evidence="1" id="KW-0472">Membrane</keyword>
<gene>
    <name evidence="2" type="ORF">ACFOEI_16860</name>
</gene>
<reference evidence="3" key="1">
    <citation type="journal article" date="2019" name="Int. J. Syst. Evol. Microbiol.">
        <title>The Global Catalogue of Microorganisms (GCM) 10K type strain sequencing project: providing services to taxonomists for standard genome sequencing and annotation.</title>
        <authorList>
            <consortium name="The Broad Institute Genomics Platform"/>
            <consortium name="The Broad Institute Genome Sequencing Center for Infectious Disease"/>
            <person name="Wu L."/>
            <person name="Ma J."/>
        </authorList>
    </citation>
    <scope>NUCLEOTIDE SEQUENCE [LARGE SCALE GENOMIC DNA]</scope>
    <source>
        <strain evidence="3">KCTC 12847</strain>
    </source>
</reference>
<keyword evidence="3" id="KW-1185">Reference proteome</keyword>
<evidence type="ECO:0000256" key="1">
    <source>
        <dbReference type="SAM" id="Phobius"/>
    </source>
</evidence>
<sequence length="128" mass="14626">MEEFFLRNPWVRAFLPLLLMAGSSVFASSLVVEIASGSDIEWNLVSEKPSFYLLLICTILLCFYQVALSRHDRLLIRGLTPKQYEASLRNRVAEESAKRARKLIKEGNVEQLEKETESFKKLFGEGAQ</sequence>
<feature type="transmembrane region" description="Helical" evidence="1">
    <location>
        <begin position="51"/>
        <end position="68"/>
    </location>
</feature>
<name>A0ABV7M623_9GAMM</name>
<dbReference type="Proteomes" id="UP001595640">
    <property type="component" value="Unassembled WGS sequence"/>
</dbReference>